<feature type="region of interest" description="Disordered" evidence="1">
    <location>
        <begin position="189"/>
        <end position="228"/>
    </location>
</feature>
<reference evidence="2 3" key="1">
    <citation type="journal article" date="2018" name="Sci. Rep.">
        <title>Raphidocelis subcapitata (=Pseudokirchneriella subcapitata) provides an insight into genome evolution and environmental adaptations in the Sphaeropleales.</title>
        <authorList>
            <person name="Suzuki S."/>
            <person name="Yamaguchi H."/>
            <person name="Nakajima N."/>
            <person name="Kawachi M."/>
        </authorList>
    </citation>
    <scope>NUCLEOTIDE SEQUENCE [LARGE SCALE GENOMIC DNA]</scope>
    <source>
        <strain evidence="2 3">NIES-35</strain>
    </source>
</reference>
<dbReference type="Proteomes" id="UP000247498">
    <property type="component" value="Unassembled WGS sequence"/>
</dbReference>
<feature type="compositionally biased region" description="Gly residues" evidence="1">
    <location>
        <begin position="141"/>
        <end position="159"/>
    </location>
</feature>
<keyword evidence="3" id="KW-1185">Reference proteome</keyword>
<feature type="region of interest" description="Disordered" evidence="1">
    <location>
        <begin position="126"/>
        <end position="163"/>
    </location>
</feature>
<dbReference type="InParanoid" id="A0A2V0P711"/>
<feature type="region of interest" description="Disordered" evidence="1">
    <location>
        <begin position="264"/>
        <end position="402"/>
    </location>
</feature>
<protein>
    <submittedName>
        <fullName evidence="2">Uncharacterized protein</fullName>
    </submittedName>
</protein>
<accession>A0A2V0P711</accession>
<evidence type="ECO:0000313" key="2">
    <source>
        <dbReference type="EMBL" id="GBF92875.1"/>
    </source>
</evidence>
<feature type="region of interest" description="Disordered" evidence="1">
    <location>
        <begin position="469"/>
        <end position="543"/>
    </location>
</feature>
<feature type="compositionally biased region" description="Low complexity" evidence="1">
    <location>
        <begin position="202"/>
        <end position="211"/>
    </location>
</feature>
<feature type="region of interest" description="Disordered" evidence="1">
    <location>
        <begin position="13"/>
        <end position="36"/>
    </location>
</feature>
<evidence type="ECO:0000313" key="3">
    <source>
        <dbReference type="Proteomes" id="UP000247498"/>
    </source>
</evidence>
<gene>
    <name evidence="2" type="ORF">Rsub_05494</name>
</gene>
<comment type="caution">
    <text evidence="2">The sequence shown here is derived from an EMBL/GenBank/DDBJ whole genome shotgun (WGS) entry which is preliminary data.</text>
</comment>
<feature type="compositionally biased region" description="Low complexity" evidence="1">
    <location>
        <begin position="387"/>
        <end position="398"/>
    </location>
</feature>
<feature type="region of interest" description="Disordered" evidence="1">
    <location>
        <begin position="75"/>
        <end position="112"/>
    </location>
</feature>
<proteinExistence type="predicted"/>
<feature type="compositionally biased region" description="Low complexity" evidence="1">
    <location>
        <begin position="314"/>
        <end position="323"/>
    </location>
</feature>
<name>A0A2V0P711_9CHLO</name>
<feature type="compositionally biased region" description="Basic and acidic residues" evidence="1">
    <location>
        <begin position="329"/>
        <end position="338"/>
    </location>
</feature>
<evidence type="ECO:0000256" key="1">
    <source>
        <dbReference type="SAM" id="MobiDB-lite"/>
    </source>
</evidence>
<organism evidence="2 3">
    <name type="scientific">Raphidocelis subcapitata</name>
    <dbReference type="NCBI Taxonomy" id="307507"/>
    <lineage>
        <taxon>Eukaryota</taxon>
        <taxon>Viridiplantae</taxon>
        <taxon>Chlorophyta</taxon>
        <taxon>core chlorophytes</taxon>
        <taxon>Chlorophyceae</taxon>
        <taxon>CS clade</taxon>
        <taxon>Sphaeropleales</taxon>
        <taxon>Selenastraceae</taxon>
        <taxon>Raphidocelis</taxon>
    </lineage>
</organism>
<dbReference type="EMBL" id="BDRX01000035">
    <property type="protein sequence ID" value="GBF92875.1"/>
    <property type="molecule type" value="Genomic_DNA"/>
</dbReference>
<sequence>MDGVDLSRLHHGVLPHDERHAGGAHPARPRNVPGAAGAGPVFPVPVAAGGLWRGDGHKHPQHPLLHLTGPAQLQRAACGHPQRGLQHRPDPGAPRHAAAAQPPLPRGRRGPVLPAALHPVAAFHAHHAAAHGADERSGERAAGGGAGGGCGDDPHGPGGVVADRADADRRRRGLLPGVCARCVLHDSHAAGRDQRGARRARPAAAAPNAGHHAGRMEPVPAHLGRGARGAAVCGGGARALGGGGLRRQGGFQLPPVAEELCHDRAEKGGRPGGPRRRQPRPHPGAAAGAAGGQGQAGALADSRAEDAHQRGSGPDQRAAPQQRPVRRGAHQDAGHDPLQRGLPAQHHKRDAGPRRRGDGHAAAGALQGQPVARRRVRGAPDAPPPQRQRAAGQRNRPGLPAGQVRLDEADAGAVQPGRQRVEVHARGVHPHHRHRQCRRRPSICDRHRHWDSARAAAAHFQAFRGLRRRRRGRGDGAGALPGEAVLGRDGGPHRGHQPSGAGHGLCLRAAPRGRRRRVGGLRRCGRPRRRHRRRRQRQRAEQP</sequence>
<feature type="compositionally biased region" description="Basic and acidic residues" evidence="1">
    <location>
        <begin position="350"/>
        <end position="359"/>
    </location>
</feature>
<feature type="compositionally biased region" description="Basic residues" evidence="1">
    <location>
        <begin position="511"/>
        <end position="537"/>
    </location>
</feature>
<dbReference type="AlphaFoldDB" id="A0A2V0P711"/>